<dbReference type="RefSeq" id="WP_131819176.1">
    <property type="nucleotide sequence ID" value="NZ_FOZG01000001.1"/>
</dbReference>
<accession>A0A1I6JSD8</accession>
<evidence type="ECO:0000313" key="4">
    <source>
        <dbReference type="Proteomes" id="UP000198824"/>
    </source>
</evidence>
<keyword evidence="2" id="KW-0472">Membrane</keyword>
<evidence type="ECO:0000313" key="3">
    <source>
        <dbReference type="EMBL" id="SFR81853.1"/>
    </source>
</evidence>
<organism evidence="3 4">
    <name type="scientific">Sphingomonas jatrophae</name>
    <dbReference type="NCBI Taxonomy" id="1166337"/>
    <lineage>
        <taxon>Bacteria</taxon>
        <taxon>Pseudomonadati</taxon>
        <taxon>Pseudomonadota</taxon>
        <taxon>Alphaproteobacteria</taxon>
        <taxon>Sphingomonadales</taxon>
        <taxon>Sphingomonadaceae</taxon>
        <taxon>Sphingomonas</taxon>
    </lineage>
</organism>
<keyword evidence="4" id="KW-1185">Reference proteome</keyword>
<name>A0A1I6JSD8_9SPHN</name>
<dbReference type="Proteomes" id="UP000198824">
    <property type="component" value="Unassembled WGS sequence"/>
</dbReference>
<reference evidence="3 4" key="1">
    <citation type="submission" date="2016-10" db="EMBL/GenBank/DDBJ databases">
        <authorList>
            <person name="de Groot N.N."/>
        </authorList>
    </citation>
    <scope>NUCLEOTIDE SEQUENCE [LARGE SCALE GENOMIC DNA]</scope>
    <source>
        <strain evidence="3 4">S5-249</strain>
    </source>
</reference>
<keyword evidence="2" id="KW-0812">Transmembrane</keyword>
<evidence type="ECO:0000256" key="2">
    <source>
        <dbReference type="SAM" id="Phobius"/>
    </source>
</evidence>
<evidence type="ECO:0000256" key="1">
    <source>
        <dbReference type="SAM" id="MobiDB-lite"/>
    </source>
</evidence>
<dbReference type="AlphaFoldDB" id="A0A1I6JSD8"/>
<dbReference type="STRING" id="1166337.SAMN05192580_0773"/>
<keyword evidence="2" id="KW-1133">Transmembrane helix</keyword>
<protein>
    <submittedName>
        <fullName evidence="3">Uncharacterized protein</fullName>
    </submittedName>
</protein>
<sequence>MRLDTTTPMMTARSLRKAKPEVQRARLSLRAGRVGVSASVKVTPSGLLSIGALVSGVLLSTAVLVRVSTREAKREPQRDPDVPRLT</sequence>
<feature type="region of interest" description="Disordered" evidence="1">
    <location>
        <begin position="1"/>
        <end position="21"/>
    </location>
</feature>
<feature type="transmembrane region" description="Helical" evidence="2">
    <location>
        <begin position="46"/>
        <end position="65"/>
    </location>
</feature>
<proteinExistence type="predicted"/>
<dbReference type="EMBL" id="FOZG01000001">
    <property type="protein sequence ID" value="SFR81853.1"/>
    <property type="molecule type" value="Genomic_DNA"/>
</dbReference>
<gene>
    <name evidence="3" type="ORF">SAMN05192580_0773</name>
</gene>